<dbReference type="PANTHER" id="PTHR32089:SF112">
    <property type="entry name" value="LYSOZYME-LIKE PROTEIN-RELATED"/>
    <property type="match status" value="1"/>
</dbReference>
<feature type="transmembrane region" description="Helical" evidence="4">
    <location>
        <begin position="292"/>
        <end position="314"/>
    </location>
</feature>
<feature type="transmembrane region" description="Helical" evidence="4">
    <location>
        <begin position="12"/>
        <end position="35"/>
    </location>
</feature>
<dbReference type="InterPro" id="IPR003660">
    <property type="entry name" value="HAMP_dom"/>
</dbReference>
<evidence type="ECO:0000256" key="4">
    <source>
        <dbReference type="SAM" id="Phobius"/>
    </source>
</evidence>
<keyword evidence="4" id="KW-0812">Transmembrane</keyword>
<comment type="similarity">
    <text evidence="2">Belongs to the methyl-accepting chemotaxis (MCP) protein family.</text>
</comment>
<evidence type="ECO:0000313" key="7">
    <source>
        <dbReference type="EMBL" id="MBP2028255.1"/>
    </source>
</evidence>
<evidence type="ECO:0000259" key="5">
    <source>
        <dbReference type="PROSITE" id="PS50111"/>
    </source>
</evidence>
<dbReference type="SMART" id="SM00304">
    <property type="entry name" value="HAMP"/>
    <property type="match status" value="2"/>
</dbReference>
<dbReference type="SUPFAM" id="SSF58104">
    <property type="entry name" value="Methyl-accepting chemotaxis protein (MCP) signaling domain"/>
    <property type="match status" value="1"/>
</dbReference>
<dbReference type="PANTHER" id="PTHR32089">
    <property type="entry name" value="METHYL-ACCEPTING CHEMOTAXIS PROTEIN MCPB"/>
    <property type="match status" value="1"/>
</dbReference>
<dbReference type="Gene3D" id="6.10.340.10">
    <property type="match status" value="1"/>
</dbReference>
<protein>
    <submittedName>
        <fullName evidence="7">Methyl-accepting chemotaxis protein</fullName>
    </submittedName>
</protein>
<keyword evidence="8" id="KW-1185">Reference proteome</keyword>
<feature type="domain" description="HAMP" evidence="6">
    <location>
        <begin position="317"/>
        <end position="369"/>
    </location>
</feature>
<dbReference type="Gene3D" id="3.30.450.20">
    <property type="entry name" value="PAS domain"/>
    <property type="match status" value="1"/>
</dbReference>
<dbReference type="SMART" id="SM00283">
    <property type="entry name" value="MA"/>
    <property type="match status" value="1"/>
</dbReference>
<proteinExistence type="inferred from homology"/>
<comment type="caution">
    <text evidence="7">The sequence shown here is derived from an EMBL/GenBank/DDBJ whole genome shotgun (WGS) entry which is preliminary data.</text>
</comment>
<dbReference type="InterPro" id="IPR004089">
    <property type="entry name" value="MCPsignal_dom"/>
</dbReference>
<dbReference type="Pfam" id="PF00015">
    <property type="entry name" value="MCPsignal"/>
    <property type="match status" value="1"/>
</dbReference>
<reference evidence="7 8" key="1">
    <citation type="submission" date="2021-03" db="EMBL/GenBank/DDBJ databases">
        <title>Genomic Encyclopedia of Type Strains, Phase IV (KMG-IV): sequencing the most valuable type-strain genomes for metagenomic binning, comparative biology and taxonomic classification.</title>
        <authorList>
            <person name="Goeker M."/>
        </authorList>
    </citation>
    <scope>NUCLEOTIDE SEQUENCE [LARGE SCALE GENOMIC DNA]</scope>
    <source>
        <strain evidence="7 8">DSM 27512</strain>
    </source>
</reference>
<name>A0ABS4KKE4_9FIRM</name>
<keyword evidence="1 3" id="KW-0807">Transducer</keyword>
<organism evidence="7 8">
    <name type="scientific">Acetoanaerobium pronyense</name>
    <dbReference type="NCBI Taxonomy" id="1482736"/>
    <lineage>
        <taxon>Bacteria</taxon>
        <taxon>Bacillati</taxon>
        <taxon>Bacillota</taxon>
        <taxon>Clostridia</taxon>
        <taxon>Peptostreptococcales</taxon>
        <taxon>Filifactoraceae</taxon>
        <taxon>Acetoanaerobium</taxon>
    </lineage>
</organism>
<dbReference type="EMBL" id="JAGGLI010000024">
    <property type="protein sequence ID" value="MBP2028255.1"/>
    <property type="molecule type" value="Genomic_DNA"/>
</dbReference>
<dbReference type="PROSITE" id="PS50885">
    <property type="entry name" value="HAMP"/>
    <property type="match status" value="1"/>
</dbReference>
<evidence type="ECO:0000256" key="1">
    <source>
        <dbReference type="ARBA" id="ARBA00023224"/>
    </source>
</evidence>
<keyword evidence="4" id="KW-1133">Transmembrane helix</keyword>
<evidence type="ECO:0000259" key="6">
    <source>
        <dbReference type="PROSITE" id="PS50885"/>
    </source>
</evidence>
<evidence type="ECO:0000256" key="2">
    <source>
        <dbReference type="ARBA" id="ARBA00029447"/>
    </source>
</evidence>
<dbReference type="CDD" id="cd12912">
    <property type="entry name" value="PDC2_MCP_like"/>
    <property type="match status" value="1"/>
</dbReference>
<feature type="domain" description="Methyl-accepting transducer" evidence="5">
    <location>
        <begin position="388"/>
        <end position="645"/>
    </location>
</feature>
<dbReference type="PROSITE" id="PS50111">
    <property type="entry name" value="CHEMOTAXIS_TRANSDUC_2"/>
    <property type="match status" value="1"/>
</dbReference>
<evidence type="ECO:0000313" key="8">
    <source>
        <dbReference type="Proteomes" id="UP001314903"/>
    </source>
</evidence>
<dbReference type="RefSeq" id="WP_209661311.1">
    <property type="nucleotide sequence ID" value="NZ_JAGGLI010000024.1"/>
</dbReference>
<evidence type="ECO:0000256" key="3">
    <source>
        <dbReference type="PROSITE-ProRule" id="PRU00284"/>
    </source>
</evidence>
<dbReference type="Pfam" id="PF00672">
    <property type="entry name" value="HAMP"/>
    <property type="match status" value="1"/>
</dbReference>
<dbReference type="Proteomes" id="UP001314903">
    <property type="component" value="Unassembled WGS sequence"/>
</dbReference>
<dbReference type="CDD" id="cd06225">
    <property type="entry name" value="HAMP"/>
    <property type="match status" value="1"/>
</dbReference>
<accession>A0ABS4KKE4</accession>
<sequence>MDEKEKIVSVGFRLMVPVLLILSISIGGISVYSFLQQKDIIEEQMEVVSSSEVEEITASIENSKETIDTLTEALNKNFLIQAKLIAEAIALNPSLLETQSMIELAKGVGVEEIHVTDENGVLRWGNVPDFFGFDFSTTEQTMPFYEGVNMANFELAQEASERGTDGRYFQYIGVSRIDSPGVVQIGVLPSELEEVIRSSDIDNLVSNANVGFSGNAFLVGEDGIIRAHTDSRFIGTNLNETSWGADIIAQKNGNIDYELENDNKYSSFTEIGDNIVVVEVSRGEFEGPLDRLKVTITLASLFAIALSGIVIYLFSRRLIVLPLTNIMKLMEKAEKGDLRVRSLSIQRDELGNLSKSFNEMMEKFGILVGELKNVSDEVSESSLKLIKSSDDSAVIGEQLSDAINEVAKGANDQAKDAENGLQKIIDLSGQLDLVSEKATNMQIKSDEVSILNKEGILVVGELSDTTRDSEDYTKEIYNIVSQLSQKSQSIRNIIQIIRGISEQTNLLSLNAAIEAARAGEAGRGFAVVAGEIRKLADESSNSTKKIEDIINDISNDVSKTVATMEKVKNTVQSQSISTEKTKETFEKITEAIKEIVESINDVKESMEISIDSKNSIVSVMENISAITEETAASTEEVLASTEQHSATNHELAELSIALNEIVKSMNQKINQFEI</sequence>
<gene>
    <name evidence="7" type="ORF">J2Z35_002056</name>
</gene>
<dbReference type="Gene3D" id="1.10.287.950">
    <property type="entry name" value="Methyl-accepting chemotaxis protein"/>
    <property type="match status" value="1"/>
</dbReference>
<keyword evidence="4" id="KW-0472">Membrane</keyword>